<protein>
    <submittedName>
        <fullName evidence="4">N-acetylmuramoyl-L-alanine amidase</fullName>
    </submittedName>
</protein>
<dbReference type="PANTHER" id="PTHR30404:SF8">
    <property type="entry name" value="AUTOLYSIN PH-RELATED"/>
    <property type="match status" value="1"/>
</dbReference>
<dbReference type="EMBL" id="JACOOU010000018">
    <property type="protein sequence ID" value="MBC5675557.1"/>
    <property type="molecule type" value="Genomic_DNA"/>
</dbReference>
<evidence type="ECO:0000313" key="5">
    <source>
        <dbReference type="Proteomes" id="UP000654573"/>
    </source>
</evidence>
<dbReference type="InterPro" id="IPR002901">
    <property type="entry name" value="MGlyc_endo_b_GlcNAc-like_dom"/>
</dbReference>
<dbReference type="SUPFAM" id="SSF47090">
    <property type="entry name" value="PGBD-like"/>
    <property type="match status" value="1"/>
</dbReference>
<sequence>MEKRSQRASDRSIFAPAQCRRRERFMGVLIMGRAAASVDQMQQYLKSKNPSVAQSVLDMIPLYLSEGEVEGVKGDIAFAQSCLETGNFTFSGSAVKLDQNNFCGMGVTKKGEKGNNFPSPQLGIRAQVQHLKAYSCNQPLKQTCVDPRFHYVKRGMAEYVEWLGIQENPNHTGWAAGKGYGEKILKIHDDILKESEGKRMRINVHAGHNFKVPGASGVFSETAEARKVKDLVISKLRAAGHTVYDCTDENSGTVNGNLAAIVAKCNAHAVDLDVSIHFNCYNSQAHGTEVFIYNWGSASESYAQRIVDRIGELGYTKRGVKASSSLYVLRHTAGPALLVECCFCDNAEDAGRYTAEKMANAIVAGITGNPMSGNTPSGNTKSWLSRGDTGAEVATWQKTLNTFGSEVNADGDFGPDTEAQTIRVQRLVGVNPDGCVGEKTKSAVSEYLKKNNWIQVRDGRWWYRHADGGYIKNDWEKIGGVWFHFDGNGWMQTGWLQDNGKWYYLKANGAMVANDLVRTGGKVYYVDKSGKMCYTDSSGALK</sequence>
<organism evidence="4 5">
    <name type="scientific">Blautia celeris</name>
    <dbReference type="NCBI Taxonomy" id="2763026"/>
    <lineage>
        <taxon>Bacteria</taxon>
        <taxon>Bacillati</taxon>
        <taxon>Bacillota</taxon>
        <taxon>Clostridia</taxon>
        <taxon>Lachnospirales</taxon>
        <taxon>Lachnospiraceae</taxon>
        <taxon>Blautia</taxon>
    </lineage>
</organism>
<dbReference type="PROSITE" id="PS51170">
    <property type="entry name" value="CW"/>
    <property type="match status" value="1"/>
</dbReference>
<dbReference type="InterPro" id="IPR002508">
    <property type="entry name" value="MurNAc-LAA_cat"/>
</dbReference>
<dbReference type="InterPro" id="IPR018337">
    <property type="entry name" value="Cell_wall/Cho-bd_repeat"/>
</dbReference>
<dbReference type="Gene3D" id="3.40.630.40">
    <property type="entry name" value="Zn-dependent exopeptidases"/>
    <property type="match status" value="1"/>
</dbReference>
<dbReference type="SMART" id="SM00646">
    <property type="entry name" value="Ami_3"/>
    <property type="match status" value="1"/>
</dbReference>
<dbReference type="CDD" id="cd02696">
    <property type="entry name" value="MurNAc-LAA"/>
    <property type="match status" value="1"/>
</dbReference>
<dbReference type="InterPro" id="IPR036365">
    <property type="entry name" value="PGBD-like_sf"/>
</dbReference>
<keyword evidence="5" id="KW-1185">Reference proteome</keyword>
<evidence type="ECO:0000256" key="1">
    <source>
        <dbReference type="ARBA" id="ARBA00022737"/>
    </source>
</evidence>
<evidence type="ECO:0000259" key="3">
    <source>
        <dbReference type="SMART" id="SM00646"/>
    </source>
</evidence>
<dbReference type="Pfam" id="PF01520">
    <property type="entry name" value="Amidase_3"/>
    <property type="match status" value="1"/>
</dbReference>
<dbReference type="InterPro" id="IPR002477">
    <property type="entry name" value="Peptidoglycan-bd-like"/>
</dbReference>
<dbReference type="Pfam" id="PF19127">
    <property type="entry name" value="Choline_bind_3"/>
    <property type="match status" value="1"/>
</dbReference>
<feature type="repeat" description="Cell wall-binding" evidence="2">
    <location>
        <begin position="492"/>
        <end position="511"/>
    </location>
</feature>
<feature type="domain" description="MurNAc-LAA" evidence="3">
    <location>
        <begin position="262"/>
        <end position="367"/>
    </location>
</feature>
<dbReference type="SUPFAM" id="SSF53187">
    <property type="entry name" value="Zn-dependent exopeptidases"/>
    <property type="match status" value="1"/>
</dbReference>
<gene>
    <name evidence="4" type="ORF">H8S76_25325</name>
</gene>
<accession>A0ABR7FK20</accession>
<name>A0ABR7FK20_9FIRM</name>
<dbReference type="InterPro" id="IPR050695">
    <property type="entry name" value="N-acetylmuramoyl_amidase_3"/>
</dbReference>
<dbReference type="SUPFAM" id="SSF69360">
    <property type="entry name" value="Cell wall binding repeat"/>
    <property type="match status" value="1"/>
</dbReference>
<dbReference type="PANTHER" id="PTHR30404">
    <property type="entry name" value="N-ACETYLMURAMOYL-L-ALANINE AMIDASE"/>
    <property type="match status" value="1"/>
</dbReference>
<dbReference type="InterPro" id="IPR036366">
    <property type="entry name" value="PGBDSf"/>
</dbReference>
<reference evidence="4 5" key="1">
    <citation type="submission" date="2020-08" db="EMBL/GenBank/DDBJ databases">
        <title>Genome public.</title>
        <authorList>
            <person name="Liu C."/>
            <person name="Sun Q."/>
        </authorList>
    </citation>
    <scope>NUCLEOTIDE SEQUENCE [LARGE SCALE GENOMIC DNA]</scope>
    <source>
        <strain evidence="4 5">NSJ-34</strain>
    </source>
</reference>
<dbReference type="Proteomes" id="UP000654573">
    <property type="component" value="Unassembled WGS sequence"/>
</dbReference>
<dbReference type="Gene3D" id="2.10.270.10">
    <property type="entry name" value="Cholin Binding"/>
    <property type="match status" value="1"/>
</dbReference>
<keyword evidence="1" id="KW-0677">Repeat</keyword>
<dbReference type="Gene3D" id="1.10.101.10">
    <property type="entry name" value="PGBD-like superfamily/PGBD"/>
    <property type="match status" value="1"/>
</dbReference>
<dbReference type="Pfam" id="PF01471">
    <property type="entry name" value="PG_binding_1"/>
    <property type="match status" value="1"/>
</dbReference>
<evidence type="ECO:0000256" key="2">
    <source>
        <dbReference type="PROSITE-ProRule" id="PRU00591"/>
    </source>
</evidence>
<proteinExistence type="predicted"/>
<evidence type="ECO:0000313" key="4">
    <source>
        <dbReference type="EMBL" id="MBC5675557.1"/>
    </source>
</evidence>
<dbReference type="Pfam" id="PF01832">
    <property type="entry name" value="Glucosaminidase"/>
    <property type="match status" value="1"/>
</dbReference>
<comment type="caution">
    <text evidence="4">The sequence shown here is derived from an EMBL/GenBank/DDBJ whole genome shotgun (WGS) entry which is preliminary data.</text>
</comment>